<dbReference type="GO" id="GO:0007264">
    <property type="term" value="P:small GTPase-mediated signal transduction"/>
    <property type="evidence" value="ECO:0007669"/>
    <property type="project" value="InterPro"/>
</dbReference>
<dbReference type="PROSITE" id="PS51352">
    <property type="entry name" value="THIOREDOXIN_2"/>
    <property type="match status" value="1"/>
</dbReference>
<comment type="similarity">
    <text evidence="1">Belongs to the Rab GDI family.</text>
</comment>
<name>A0A8H4IPI2_9PEZI</name>
<evidence type="ECO:0000256" key="7">
    <source>
        <dbReference type="PIRSR" id="PIRSR637944-1"/>
    </source>
</evidence>
<keyword evidence="10" id="KW-1185">Reference proteome</keyword>
<dbReference type="InterPro" id="IPR037944">
    <property type="entry name" value="PRX5-like"/>
</dbReference>
<dbReference type="SUPFAM" id="SSF54373">
    <property type="entry name" value="FAD-linked reductases, C-terminal domain"/>
    <property type="match status" value="1"/>
</dbReference>
<keyword evidence="5" id="KW-0560">Oxidoreductase</keyword>
<dbReference type="GO" id="GO:0005634">
    <property type="term" value="C:nucleus"/>
    <property type="evidence" value="ECO:0007669"/>
    <property type="project" value="TreeGrafter"/>
</dbReference>
<dbReference type="CDD" id="cd03013">
    <property type="entry name" value="PRX5_like"/>
    <property type="match status" value="1"/>
</dbReference>
<dbReference type="GO" id="GO:0016740">
    <property type="term" value="F:transferase activity"/>
    <property type="evidence" value="ECO:0007669"/>
    <property type="project" value="UniProtKB-KW"/>
</dbReference>
<evidence type="ECO:0000256" key="1">
    <source>
        <dbReference type="ARBA" id="ARBA00005593"/>
    </source>
</evidence>
<dbReference type="GO" id="GO:0005829">
    <property type="term" value="C:cytosol"/>
    <property type="evidence" value="ECO:0007669"/>
    <property type="project" value="TreeGrafter"/>
</dbReference>
<evidence type="ECO:0000256" key="2">
    <source>
        <dbReference type="ARBA" id="ARBA00010505"/>
    </source>
</evidence>
<dbReference type="GO" id="GO:0005092">
    <property type="term" value="F:GDP-dissociation inhibitor activity"/>
    <property type="evidence" value="ECO:0007669"/>
    <property type="project" value="InterPro"/>
</dbReference>
<dbReference type="Pfam" id="PF00996">
    <property type="entry name" value="GDI"/>
    <property type="match status" value="2"/>
</dbReference>
<evidence type="ECO:0000256" key="5">
    <source>
        <dbReference type="ARBA" id="ARBA00023002"/>
    </source>
</evidence>
<dbReference type="Gene3D" id="3.40.30.10">
    <property type="entry name" value="Glutaredoxin"/>
    <property type="match status" value="1"/>
</dbReference>
<dbReference type="EMBL" id="WWBZ02000051">
    <property type="protein sequence ID" value="KAF4304102.1"/>
    <property type="molecule type" value="Genomic_DNA"/>
</dbReference>
<dbReference type="InterPro" id="IPR018203">
    <property type="entry name" value="GDP_dissociation_inhibitor"/>
</dbReference>
<reference evidence="9" key="1">
    <citation type="submission" date="2020-04" db="EMBL/GenBank/DDBJ databases">
        <title>Genome Assembly and Annotation of Botryosphaeria dothidea sdau 11-99, a Latent Pathogen of Apple Fruit Ring Rot in China.</title>
        <authorList>
            <person name="Yu C."/>
            <person name="Diao Y."/>
            <person name="Lu Q."/>
            <person name="Zhao J."/>
            <person name="Cui S."/>
            <person name="Peng C."/>
            <person name="He B."/>
            <person name="Liu H."/>
        </authorList>
    </citation>
    <scope>NUCLEOTIDE SEQUENCE [LARGE SCALE GENOMIC DNA]</scope>
    <source>
        <strain evidence="9">Sdau11-99</strain>
    </source>
</reference>
<dbReference type="GO" id="GO:0005968">
    <property type="term" value="C:Rab-protein geranylgeranyltransferase complex"/>
    <property type="evidence" value="ECO:0007669"/>
    <property type="project" value="TreeGrafter"/>
</dbReference>
<evidence type="ECO:0000256" key="4">
    <source>
        <dbReference type="ARBA" id="ARBA00022862"/>
    </source>
</evidence>
<dbReference type="OrthoDB" id="1923006at2759"/>
<organism evidence="9 10">
    <name type="scientific">Botryosphaeria dothidea</name>
    <dbReference type="NCBI Taxonomy" id="55169"/>
    <lineage>
        <taxon>Eukaryota</taxon>
        <taxon>Fungi</taxon>
        <taxon>Dikarya</taxon>
        <taxon>Ascomycota</taxon>
        <taxon>Pezizomycotina</taxon>
        <taxon>Dothideomycetes</taxon>
        <taxon>Dothideomycetes incertae sedis</taxon>
        <taxon>Botryosphaeriales</taxon>
        <taxon>Botryosphaeriaceae</taxon>
        <taxon>Botryosphaeria</taxon>
    </lineage>
</organism>
<evidence type="ECO:0000259" key="8">
    <source>
        <dbReference type="PROSITE" id="PS51352"/>
    </source>
</evidence>
<comment type="caution">
    <text evidence="9">The sequence shown here is derived from an EMBL/GenBank/DDBJ whole genome shotgun (WGS) entry which is preliminary data.</text>
</comment>
<dbReference type="GO" id="GO:0016192">
    <property type="term" value="P:vesicle-mediated transport"/>
    <property type="evidence" value="ECO:0007669"/>
    <property type="project" value="TreeGrafter"/>
</dbReference>
<dbReference type="GO" id="GO:0008379">
    <property type="term" value="F:thioredoxin peroxidase activity"/>
    <property type="evidence" value="ECO:0007669"/>
    <property type="project" value="InterPro"/>
</dbReference>
<dbReference type="InterPro" id="IPR013766">
    <property type="entry name" value="Thioredoxin_domain"/>
</dbReference>
<dbReference type="Gene3D" id="3.30.519.10">
    <property type="entry name" value="Guanine Nucleotide Dissociation Inhibitor, domain 2"/>
    <property type="match status" value="1"/>
</dbReference>
<dbReference type="InterPro" id="IPR036188">
    <property type="entry name" value="FAD/NAD-bd_sf"/>
</dbReference>
<dbReference type="AlphaFoldDB" id="A0A8H4IPI2"/>
<protein>
    <submittedName>
        <fullName evidence="9">Rab protein geranylgeranyltransferase component A</fullName>
    </submittedName>
</protein>
<dbReference type="SUPFAM" id="SSF51905">
    <property type="entry name" value="FAD/NAD(P)-binding domain"/>
    <property type="match status" value="1"/>
</dbReference>
<feature type="domain" description="Thioredoxin" evidence="8">
    <location>
        <begin position="4"/>
        <end position="170"/>
    </location>
</feature>
<dbReference type="PANTHER" id="PTHR11787:SF4">
    <property type="entry name" value="CHM, RAB ESCORT PROTEIN 1"/>
    <property type="match status" value="1"/>
</dbReference>
<evidence type="ECO:0000256" key="6">
    <source>
        <dbReference type="ARBA" id="ARBA00023284"/>
    </source>
</evidence>
<feature type="active site" description="Cysteine sulfenic acid (-SOH) intermediate" evidence="7">
    <location>
        <position position="59"/>
    </location>
</feature>
<dbReference type="Proteomes" id="UP000572817">
    <property type="component" value="Unassembled WGS sequence"/>
</dbReference>
<proteinExistence type="inferred from homology"/>
<dbReference type="InterPro" id="IPR013740">
    <property type="entry name" value="Redoxin"/>
</dbReference>
<keyword evidence="4" id="KW-0049">Antioxidant</keyword>
<keyword evidence="3" id="KW-0575">Peroxidase</keyword>
<gene>
    <name evidence="9" type="ORF">GTA08_BOTSDO07473</name>
</gene>
<evidence type="ECO:0000313" key="10">
    <source>
        <dbReference type="Proteomes" id="UP000572817"/>
    </source>
</evidence>
<dbReference type="Gene3D" id="3.50.50.60">
    <property type="entry name" value="FAD/NAD(P)-binding domain"/>
    <property type="match status" value="1"/>
</dbReference>
<evidence type="ECO:0000313" key="9">
    <source>
        <dbReference type="EMBL" id="KAF4304102.1"/>
    </source>
</evidence>
<dbReference type="Gene3D" id="1.10.405.10">
    <property type="entry name" value="Guanine Nucleotide Dissociation Inhibitor, domain 1"/>
    <property type="match status" value="1"/>
</dbReference>
<accession>A0A8H4IPI2</accession>
<dbReference type="SUPFAM" id="SSF52833">
    <property type="entry name" value="Thioredoxin-like"/>
    <property type="match status" value="1"/>
</dbReference>
<evidence type="ECO:0000256" key="3">
    <source>
        <dbReference type="ARBA" id="ARBA00022559"/>
    </source>
</evidence>
<dbReference type="PANTHER" id="PTHR11787">
    <property type="entry name" value="RAB GDP-DISSOCIATION INHIBITOR"/>
    <property type="match status" value="1"/>
</dbReference>
<sequence length="795" mass="86406">MAPLKVGDKLPEGVKFTYAPILEDDPTVCGRPTEFDANKEFAGKKVVLVSVPGAFTPGCQAYHVPPYIEKIDDLQAKGIDAVYIIAFNDAFVMNAWGKVNKANGKPVYFLSDDKTFFSKNYGWQAGMGDRNGRWALVIEKDGTISYAENESNPSQVTVSGAEAVLAKLASMSQAPTAHLRGRDSRSSIDAVAQRLSQNLAWRIRDSPHQQFQFVAERGRETASEFDRFFLVPGDLPLLTRTKTPLSNLAAMESLSETNWDVLIAGTGVEQSLLALALSRSDKKVLHVDKNEFYGGPQAAFSLQEAESWAKKVSEGTSSPAGIVKLWLTGADETKSSLFSHASITQPQPSDTDSTQPKLGFARSYSLALAPQLLYSRSAILPVLVSSKVYRQLEFLAVGSWWVFSPGAESQAESSDEPGETPRIGGRLMKVPSGREDVFADEAIDFKAKRLLMKFLRFVGDYENQEEVWLDHRALSFTDFLSDHFKIPTDLQAPLLALTLSPETPQKTSTEYALPRIANHLRSIGVFGPGFACVIPKWGGLAEISQVACRAQAVGGGIYVLGQGVTTVNTDPNVSAETEEAERKVSAQLTEGDNISTRWIIGSDDDLPSHVEASSADAVSCLRSISIVSSALKYLFPPLAEGAPVPAGAVVSFPTGSLSVDGSSEHPPVYVFVHSSDTGECPAGQSVLYGFTSLTGEQGAKLLDAAVEALLKGIGEDVAPKILWSLRYEQRSQAGTPTTTHERVLAFPPPSLDLRFDDSILEHVRPLWEKIMGADADLASFMQFEDRETMDDDDYE</sequence>
<dbReference type="Pfam" id="PF08534">
    <property type="entry name" value="Redoxin"/>
    <property type="match status" value="1"/>
</dbReference>
<keyword evidence="6" id="KW-0676">Redox-active center</keyword>
<dbReference type="InterPro" id="IPR036249">
    <property type="entry name" value="Thioredoxin-like_sf"/>
</dbReference>
<dbReference type="GO" id="GO:0034599">
    <property type="term" value="P:cellular response to oxidative stress"/>
    <property type="evidence" value="ECO:0007669"/>
    <property type="project" value="InterPro"/>
</dbReference>
<dbReference type="PRINTS" id="PR00891">
    <property type="entry name" value="RABGDIREP"/>
</dbReference>
<comment type="similarity">
    <text evidence="2">Belongs to the peroxiredoxin family. Prx5 subfamily.</text>
</comment>